<dbReference type="EMBL" id="CP082781">
    <property type="protein sequence ID" value="UGS25346.1"/>
    <property type="molecule type" value="Genomic_DNA"/>
</dbReference>
<keyword evidence="2" id="KW-1185">Reference proteome</keyword>
<organism evidence="1 2">
    <name type="scientific">Microbacterium resistens</name>
    <dbReference type="NCBI Taxonomy" id="156977"/>
    <lineage>
        <taxon>Bacteria</taxon>
        <taxon>Bacillati</taxon>
        <taxon>Actinomycetota</taxon>
        <taxon>Actinomycetes</taxon>
        <taxon>Micrococcales</taxon>
        <taxon>Microbacteriaceae</taxon>
        <taxon>Microbacterium</taxon>
    </lineage>
</organism>
<dbReference type="RefSeq" id="WP_067245319.1">
    <property type="nucleotide sequence ID" value="NZ_CP082781.1"/>
</dbReference>
<dbReference type="Proteomes" id="UP001199642">
    <property type="component" value="Chromosome"/>
</dbReference>
<reference evidence="1 2" key="1">
    <citation type="submission" date="2023-01" db="EMBL/GenBank/DDBJ databases">
        <title>Characterization of estradiol degrading bacteria Microbacterium sp. MZT7 and reveal degrading genes through genome analysis.</title>
        <authorList>
            <person name="Hao P."/>
            <person name="Gao Y."/>
        </authorList>
    </citation>
    <scope>NUCLEOTIDE SEQUENCE [LARGE SCALE GENOMIC DNA]</scope>
    <source>
        <strain evidence="1 2">MZT7</strain>
    </source>
</reference>
<evidence type="ECO:0000313" key="2">
    <source>
        <dbReference type="Proteomes" id="UP001199642"/>
    </source>
</evidence>
<proteinExistence type="predicted"/>
<gene>
    <name evidence="1" type="ORF">K8F61_11690</name>
</gene>
<accession>A0ABY3RRJ4</accession>
<evidence type="ECO:0000313" key="1">
    <source>
        <dbReference type="EMBL" id="UGS25346.1"/>
    </source>
</evidence>
<sequence length="199" mass="21815">MSDKPQWLVREDAGVPVLVALALRQELGIRVPADLPSLRDRAVRPPDAPEAGAELERQWLAYWEMTVEPRAHRASVPLELVDGFDTLVALPAEGAEELRAAIAPHGPSVVAYAREAQSRYARSISSGGDAYRAYAGAIAEYERDTGRRAHSFELNVHVLPFTQRGIWWIGALSVAVTDGLRRDVVAFDDAIRPVIAELA</sequence>
<protein>
    <submittedName>
        <fullName evidence="1">Zinc-binding alcohol dehydrogenase</fullName>
    </submittedName>
</protein>
<name>A0ABY3RRJ4_9MICO</name>